<sequence>MKPKPLSKSSWKPSALPWWQLRRGAAGDIGRGMFGSPDLRLWMLAASRVGGYGHACFDPGELATLLPKVVHRTGEVETYSERNLRRFIARLVDAGALSPASNTRCLVIPIEILDAPLAAPRVSCPEHRCRHVWSTRLQGWAQVKADRSLDLEELAARLDELNESELVSVGDRI</sequence>
<name>A0ABT8FM79_9ACTN</name>
<dbReference type="Proteomes" id="UP001168620">
    <property type="component" value="Unassembled WGS sequence"/>
</dbReference>
<keyword evidence="2" id="KW-1185">Reference proteome</keyword>
<gene>
    <name evidence="1" type="ORF">QWY28_21610</name>
</gene>
<comment type="caution">
    <text evidence="1">The sequence shown here is derived from an EMBL/GenBank/DDBJ whole genome shotgun (WGS) entry which is preliminary data.</text>
</comment>
<dbReference type="RefSeq" id="WP_300954938.1">
    <property type="nucleotide sequence ID" value="NZ_JAUHJQ010000016.1"/>
</dbReference>
<evidence type="ECO:0000313" key="1">
    <source>
        <dbReference type="EMBL" id="MDN4175575.1"/>
    </source>
</evidence>
<proteinExistence type="predicted"/>
<protein>
    <submittedName>
        <fullName evidence="1">Uncharacterized protein</fullName>
    </submittedName>
</protein>
<evidence type="ECO:0000313" key="2">
    <source>
        <dbReference type="Proteomes" id="UP001168620"/>
    </source>
</evidence>
<accession>A0ABT8FM79</accession>
<organism evidence="1 2">
    <name type="scientific">Nocardioides oceani</name>
    <dbReference type="NCBI Taxonomy" id="3058369"/>
    <lineage>
        <taxon>Bacteria</taxon>
        <taxon>Bacillati</taxon>
        <taxon>Actinomycetota</taxon>
        <taxon>Actinomycetes</taxon>
        <taxon>Propionibacteriales</taxon>
        <taxon>Nocardioidaceae</taxon>
        <taxon>Nocardioides</taxon>
    </lineage>
</organism>
<reference evidence="1" key="1">
    <citation type="submission" date="2023-06" db="EMBL/GenBank/DDBJ databases">
        <title>Draft genome sequence of Nocardioides sp. SOB77.</title>
        <authorList>
            <person name="Zhang G."/>
        </authorList>
    </citation>
    <scope>NUCLEOTIDE SEQUENCE</scope>
    <source>
        <strain evidence="1">SOB77</strain>
    </source>
</reference>
<dbReference type="EMBL" id="JAUHJQ010000016">
    <property type="protein sequence ID" value="MDN4175575.1"/>
    <property type="molecule type" value="Genomic_DNA"/>
</dbReference>